<evidence type="ECO:0000256" key="2">
    <source>
        <dbReference type="ARBA" id="ARBA00022980"/>
    </source>
</evidence>
<feature type="region of interest" description="Disordered" evidence="7">
    <location>
        <begin position="29"/>
        <end position="52"/>
    </location>
</feature>
<evidence type="ECO:0000256" key="1">
    <source>
        <dbReference type="ARBA" id="ARBA00005251"/>
    </source>
</evidence>
<dbReference type="EMBL" id="MCFI01000001">
    <property type="protein sequence ID" value="ORY87733.1"/>
    <property type="molecule type" value="Genomic_DNA"/>
</dbReference>
<dbReference type="GO" id="GO:0003723">
    <property type="term" value="F:RNA binding"/>
    <property type="evidence" value="ECO:0007669"/>
    <property type="project" value="TreeGrafter"/>
</dbReference>
<feature type="compositionally biased region" description="Basic residues" evidence="7">
    <location>
        <begin position="276"/>
        <end position="295"/>
    </location>
</feature>
<proteinExistence type="inferred from homology"/>
<dbReference type="PROSITE" id="PS00360">
    <property type="entry name" value="RIBOSOMAL_S9"/>
    <property type="match status" value="1"/>
</dbReference>
<dbReference type="GeneID" id="63785017"/>
<dbReference type="GO" id="GO:0006412">
    <property type="term" value="P:translation"/>
    <property type="evidence" value="ECO:0007669"/>
    <property type="project" value="InterPro"/>
</dbReference>
<keyword evidence="9" id="KW-1185">Reference proteome</keyword>
<dbReference type="PANTHER" id="PTHR21569">
    <property type="entry name" value="RIBOSOMAL PROTEIN S9"/>
    <property type="match status" value="1"/>
</dbReference>
<sequence length="295" mass="33624">MQRSLSLLRSRPLAARTFASSSLCRNTQTPNLVTGQAQRSRGAEGNDYDPSVSFGYRPESRSYFTGNSVYNDNLLALERIVRKYSKLPELPLGQYPKTYWRSIEQYREIDTTSHVRPTDHKKLLQLLNRLNRIDRAYMPQEVQDIMAYYTRERLGSEPLKKELKPDSFGRTFGVGRRKESVARVWVVPGKGELFINGRGLKDFSKGPHDKESILLPLDTTGRLDKYNIWAYVDGGGTTGQAEAIQLGMAKALVIHEPELKPSLRKAGCITADSRRVERKKTGKPKARKSYTWVKR</sequence>
<dbReference type="PANTHER" id="PTHR21569:SF1">
    <property type="entry name" value="SMALL RIBOSOMAL SUBUNIT PROTEIN US9M"/>
    <property type="match status" value="1"/>
</dbReference>
<evidence type="ECO:0000313" key="8">
    <source>
        <dbReference type="EMBL" id="ORY87733.1"/>
    </source>
</evidence>
<feature type="region of interest" description="Disordered" evidence="7">
    <location>
        <begin position="274"/>
        <end position="295"/>
    </location>
</feature>
<dbReference type="OrthoDB" id="10254627at2759"/>
<dbReference type="GO" id="GO:0005763">
    <property type="term" value="C:mitochondrial small ribosomal subunit"/>
    <property type="evidence" value="ECO:0007669"/>
    <property type="project" value="TreeGrafter"/>
</dbReference>
<dbReference type="Proteomes" id="UP000193685">
    <property type="component" value="Unassembled WGS sequence"/>
</dbReference>
<evidence type="ECO:0000256" key="6">
    <source>
        <dbReference type="RuleBase" id="RU003815"/>
    </source>
</evidence>
<protein>
    <recommendedName>
        <fullName evidence="4">Small ribosomal subunit protein uS9m</fullName>
    </recommendedName>
    <alternativeName>
        <fullName evidence="5">37S ribosomal protein S9, mitochondrial</fullName>
    </alternativeName>
</protein>
<keyword evidence="2 6" id="KW-0689">Ribosomal protein</keyword>
<keyword evidence="3 6" id="KW-0687">Ribonucleoprotein</keyword>
<evidence type="ECO:0000256" key="4">
    <source>
        <dbReference type="ARBA" id="ARBA00039318"/>
    </source>
</evidence>
<dbReference type="OMA" id="RESAMWA"/>
<evidence type="ECO:0000256" key="7">
    <source>
        <dbReference type="SAM" id="MobiDB-lite"/>
    </source>
</evidence>
<dbReference type="FunFam" id="3.30.230.10:FF:000001">
    <property type="entry name" value="30S ribosomal protein S9"/>
    <property type="match status" value="1"/>
</dbReference>
<comment type="caution">
    <text evidence="8">The sequence shown here is derived from an EMBL/GenBank/DDBJ whole genome shotgun (WGS) entry which is preliminary data.</text>
</comment>
<reference evidence="8 9" key="1">
    <citation type="submission" date="2016-07" db="EMBL/GenBank/DDBJ databases">
        <title>Pervasive Adenine N6-methylation of Active Genes in Fungi.</title>
        <authorList>
            <consortium name="DOE Joint Genome Institute"/>
            <person name="Mondo S.J."/>
            <person name="Dannebaum R.O."/>
            <person name="Kuo R.C."/>
            <person name="Labutti K."/>
            <person name="Haridas S."/>
            <person name="Kuo A."/>
            <person name="Salamov A."/>
            <person name="Ahrendt S.R."/>
            <person name="Lipzen A."/>
            <person name="Sullivan W."/>
            <person name="Andreopoulos W.B."/>
            <person name="Clum A."/>
            <person name="Lindquist E."/>
            <person name="Daum C."/>
            <person name="Ramamoorthy G.K."/>
            <person name="Gryganskyi A."/>
            <person name="Culley D."/>
            <person name="Magnuson J.K."/>
            <person name="James T.Y."/>
            <person name="O'Malley M.A."/>
            <person name="Stajich J.E."/>
            <person name="Spatafora J.W."/>
            <person name="Visel A."/>
            <person name="Grigoriev I.V."/>
        </authorList>
    </citation>
    <scope>NUCLEOTIDE SEQUENCE [LARGE SCALE GENOMIC DNA]</scope>
    <source>
        <strain evidence="8 9">12-1054</strain>
    </source>
</reference>
<dbReference type="AlphaFoldDB" id="A0A1Y2FUP4"/>
<accession>A0A1Y2FUP4</accession>
<dbReference type="RefSeq" id="XP_040728228.1">
    <property type="nucleotide sequence ID" value="XM_040868418.1"/>
</dbReference>
<dbReference type="NCBIfam" id="NF001099">
    <property type="entry name" value="PRK00132.1"/>
    <property type="match status" value="1"/>
</dbReference>
<gene>
    <name evidence="8" type="ORF">BCR37DRAFT_375611</name>
</gene>
<dbReference type="InterPro" id="IPR020574">
    <property type="entry name" value="Ribosomal_uS9_CS"/>
</dbReference>
<evidence type="ECO:0000256" key="3">
    <source>
        <dbReference type="ARBA" id="ARBA00023274"/>
    </source>
</evidence>
<feature type="compositionally biased region" description="Polar residues" evidence="7">
    <location>
        <begin position="29"/>
        <end position="39"/>
    </location>
</feature>
<organism evidence="8 9">
    <name type="scientific">Protomyces lactucae-debilis</name>
    <dbReference type="NCBI Taxonomy" id="2754530"/>
    <lineage>
        <taxon>Eukaryota</taxon>
        <taxon>Fungi</taxon>
        <taxon>Dikarya</taxon>
        <taxon>Ascomycota</taxon>
        <taxon>Taphrinomycotina</taxon>
        <taxon>Taphrinomycetes</taxon>
        <taxon>Taphrinales</taxon>
        <taxon>Protomycetaceae</taxon>
        <taxon>Protomyces</taxon>
    </lineage>
</organism>
<dbReference type="SUPFAM" id="SSF54211">
    <property type="entry name" value="Ribosomal protein S5 domain 2-like"/>
    <property type="match status" value="1"/>
</dbReference>
<dbReference type="GO" id="GO:0003735">
    <property type="term" value="F:structural constituent of ribosome"/>
    <property type="evidence" value="ECO:0007669"/>
    <property type="project" value="InterPro"/>
</dbReference>
<comment type="similarity">
    <text evidence="1 6">Belongs to the universal ribosomal protein uS9 family.</text>
</comment>
<dbReference type="InterPro" id="IPR023035">
    <property type="entry name" value="Ribosomal_uS9_bac/plastid"/>
</dbReference>
<dbReference type="InterPro" id="IPR014721">
    <property type="entry name" value="Ribsml_uS5_D2-typ_fold_subgr"/>
</dbReference>
<dbReference type="Gene3D" id="3.30.230.10">
    <property type="match status" value="1"/>
</dbReference>
<dbReference type="STRING" id="56484.A0A1Y2FUP4"/>
<dbReference type="Pfam" id="PF00380">
    <property type="entry name" value="Ribosomal_S9"/>
    <property type="match status" value="1"/>
</dbReference>
<dbReference type="InterPro" id="IPR000754">
    <property type="entry name" value="Ribosomal_uS9"/>
</dbReference>
<dbReference type="InterPro" id="IPR020568">
    <property type="entry name" value="Ribosomal_Su5_D2-typ_SF"/>
</dbReference>
<name>A0A1Y2FUP4_PROLT</name>
<evidence type="ECO:0000313" key="9">
    <source>
        <dbReference type="Proteomes" id="UP000193685"/>
    </source>
</evidence>
<evidence type="ECO:0000256" key="5">
    <source>
        <dbReference type="ARBA" id="ARBA00042623"/>
    </source>
</evidence>